<sequence length="202" mass="23092">MAKSMTMTGVKKRKGVLKKVEGAAILRLDKATYDETAAVLYGDMKFRFLNPQAFELFCFKTGYHSARLRNVEIKKWSVYTSHHYFRVVDPDSNFLRFKIPDPPKDPDVLYSWIFLNILPLITQPGTNGCRCRYVNTGECFCQTEAQWKVFDAIDLSGWDAYAPWVTVFPGMVDRSAKATMRAAWADWAISPATRKVIAKLSK</sequence>
<protein>
    <submittedName>
        <fullName evidence="1">Uncharacterized protein</fullName>
    </submittedName>
</protein>
<organism evidence="1 2">
    <name type="scientific">Elasticomyces elasticus</name>
    <dbReference type="NCBI Taxonomy" id="574655"/>
    <lineage>
        <taxon>Eukaryota</taxon>
        <taxon>Fungi</taxon>
        <taxon>Dikarya</taxon>
        <taxon>Ascomycota</taxon>
        <taxon>Pezizomycotina</taxon>
        <taxon>Dothideomycetes</taxon>
        <taxon>Dothideomycetidae</taxon>
        <taxon>Mycosphaerellales</taxon>
        <taxon>Teratosphaeriaceae</taxon>
        <taxon>Elasticomyces</taxon>
    </lineage>
</organism>
<dbReference type="Proteomes" id="UP001310594">
    <property type="component" value="Unassembled WGS sequence"/>
</dbReference>
<name>A0AAN7ZUS3_9PEZI</name>
<proteinExistence type="predicted"/>
<evidence type="ECO:0000313" key="2">
    <source>
        <dbReference type="Proteomes" id="UP001310594"/>
    </source>
</evidence>
<dbReference type="AlphaFoldDB" id="A0AAN7ZUS3"/>
<accession>A0AAN7ZUS3</accession>
<comment type="caution">
    <text evidence="1">The sequence shown here is derived from an EMBL/GenBank/DDBJ whole genome shotgun (WGS) entry which is preliminary data.</text>
</comment>
<dbReference type="EMBL" id="JAVRQU010000005">
    <property type="protein sequence ID" value="KAK5702769.1"/>
    <property type="molecule type" value="Genomic_DNA"/>
</dbReference>
<evidence type="ECO:0000313" key="1">
    <source>
        <dbReference type="EMBL" id="KAK5702769.1"/>
    </source>
</evidence>
<gene>
    <name evidence="1" type="ORF">LTR97_003715</name>
</gene>
<reference evidence="1" key="1">
    <citation type="submission" date="2023-08" db="EMBL/GenBank/DDBJ databases">
        <title>Black Yeasts Isolated from many extreme environments.</title>
        <authorList>
            <person name="Coleine C."/>
            <person name="Stajich J.E."/>
            <person name="Selbmann L."/>
        </authorList>
    </citation>
    <scope>NUCLEOTIDE SEQUENCE</scope>
    <source>
        <strain evidence="1">CCFEE 5810</strain>
    </source>
</reference>